<dbReference type="Proteomes" id="UP001156856">
    <property type="component" value="Unassembled WGS sequence"/>
</dbReference>
<dbReference type="EMBL" id="BJZU01000164">
    <property type="protein sequence ID" value="GEP07579.1"/>
    <property type="molecule type" value="Genomic_DNA"/>
</dbReference>
<accession>A0A512JCC8</accession>
<evidence type="ECO:0000313" key="2">
    <source>
        <dbReference type="EMBL" id="GLS64447.1"/>
    </source>
</evidence>
<dbReference type="RefSeq" id="WP_147029014.1">
    <property type="nucleotide sequence ID" value="NZ_BJZU01000164.1"/>
</dbReference>
<protein>
    <recommendedName>
        <fullName evidence="5">General secretion pathway protein GspJ</fullName>
    </recommendedName>
</protein>
<evidence type="ECO:0000313" key="3">
    <source>
        <dbReference type="Proteomes" id="UP000321960"/>
    </source>
</evidence>
<dbReference type="AlphaFoldDB" id="A0A512JCC8"/>
<comment type="caution">
    <text evidence="1">The sequence shown here is derived from an EMBL/GenBank/DDBJ whole genome shotgun (WGS) entry which is preliminary data.</text>
</comment>
<dbReference type="Proteomes" id="UP000321960">
    <property type="component" value="Unassembled WGS sequence"/>
</dbReference>
<keyword evidence="4" id="KW-1185">Reference proteome</keyword>
<dbReference type="OrthoDB" id="8456192at2"/>
<dbReference type="EMBL" id="BSPK01000037">
    <property type="protein sequence ID" value="GLS64447.1"/>
    <property type="molecule type" value="Genomic_DNA"/>
</dbReference>
<organism evidence="1 3">
    <name type="scientific">Methylobacterium oxalidis</name>
    <dbReference type="NCBI Taxonomy" id="944322"/>
    <lineage>
        <taxon>Bacteria</taxon>
        <taxon>Pseudomonadati</taxon>
        <taxon>Pseudomonadota</taxon>
        <taxon>Alphaproteobacteria</taxon>
        <taxon>Hyphomicrobiales</taxon>
        <taxon>Methylobacteriaceae</taxon>
        <taxon>Methylobacterium</taxon>
    </lineage>
</organism>
<evidence type="ECO:0008006" key="5">
    <source>
        <dbReference type="Google" id="ProtNLM"/>
    </source>
</evidence>
<reference evidence="4" key="2">
    <citation type="journal article" date="2019" name="Int. J. Syst. Evol. Microbiol.">
        <title>The Global Catalogue of Microorganisms (GCM) 10K type strain sequencing project: providing services to taxonomists for standard genome sequencing and annotation.</title>
        <authorList>
            <consortium name="The Broad Institute Genomics Platform"/>
            <consortium name="The Broad Institute Genome Sequencing Center for Infectious Disease"/>
            <person name="Wu L."/>
            <person name="Ma J."/>
        </authorList>
    </citation>
    <scope>NUCLEOTIDE SEQUENCE [LARGE SCALE GENOMIC DNA]</scope>
    <source>
        <strain evidence="4">NBRC 107715</strain>
    </source>
</reference>
<reference evidence="2" key="4">
    <citation type="submission" date="2023-01" db="EMBL/GenBank/DDBJ databases">
        <title>Draft genome sequence of Methylobacterium oxalidis strain NBRC 107715.</title>
        <authorList>
            <person name="Sun Q."/>
            <person name="Mori K."/>
        </authorList>
    </citation>
    <scope>NUCLEOTIDE SEQUENCE</scope>
    <source>
        <strain evidence="2">NBRC 107715</strain>
    </source>
</reference>
<gene>
    <name evidence="2" type="ORF">GCM10007888_28280</name>
    <name evidence="1" type="ORF">MOX02_56170</name>
</gene>
<reference evidence="2" key="1">
    <citation type="journal article" date="2014" name="Int. J. Syst. Evol. Microbiol.">
        <title>Complete genome of a new Firmicutes species belonging to the dominant human colonic microbiota ('Ruminococcus bicirculans') reveals two chromosomes and a selective capacity to utilize plant glucans.</title>
        <authorList>
            <consortium name="NISC Comparative Sequencing Program"/>
            <person name="Wegmann U."/>
            <person name="Louis P."/>
            <person name="Goesmann A."/>
            <person name="Henrissat B."/>
            <person name="Duncan S.H."/>
            <person name="Flint H.J."/>
        </authorList>
    </citation>
    <scope>NUCLEOTIDE SEQUENCE</scope>
    <source>
        <strain evidence="2">NBRC 107715</strain>
    </source>
</reference>
<sequence length="207" mass="21471">MSRSPKEAGFALAEALVALLLLALTLGLAAGVFSFGRRISQAGHGRDVLAHTVAGSGALGGWLAAAAPIRTVTPAGPGPVLFEGRPDRLTFVTASRGDAQPAGLLAVTVGFNGRDRGGRTGSILFDVTPLAFGEALLPDQVARETLIAHVAGARFSYFGALAEGRPAAWHDDWTDATRLPQLVQLRANLDLGGRVEPLDLSFRVPGS</sequence>
<evidence type="ECO:0000313" key="1">
    <source>
        <dbReference type="EMBL" id="GEP07579.1"/>
    </source>
</evidence>
<reference evidence="1 3" key="3">
    <citation type="submission" date="2019-07" db="EMBL/GenBank/DDBJ databases">
        <title>Whole genome shotgun sequence of Methylobacterium oxalidis NBRC 107715.</title>
        <authorList>
            <person name="Hosoyama A."/>
            <person name="Uohara A."/>
            <person name="Ohji S."/>
            <person name="Ichikawa N."/>
        </authorList>
    </citation>
    <scope>NUCLEOTIDE SEQUENCE [LARGE SCALE GENOMIC DNA]</scope>
    <source>
        <strain evidence="1 3">NBRC 107715</strain>
    </source>
</reference>
<evidence type="ECO:0000313" key="4">
    <source>
        <dbReference type="Proteomes" id="UP001156856"/>
    </source>
</evidence>
<name>A0A512JCC8_9HYPH</name>
<proteinExistence type="predicted"/>